<comment type="function">
    <text evidence="3">Required for rescue of stalled ribosomes mediated by trans-translation. Binds to transfer-messenger RNA (tmRNA), required for stable association of tmRNA with ribosomes. tmRNA and SmpB together mimic tRNA shape, replacing the anticodon stem-loop with SmpB. tmRNA is encoded by the ssrA gene; the 2 termini fold to resemble tRNA(Ala) and it encodes a 'tag peptide', a short internal open reading frame. During trans-translation Ala-aminoacylated tmRNA acts like a tRNA, entering the A-site of stalled ribosomes, displacing the stalled mRNA. The ribosome then switches to translate the ORF on the tmRNA; the nascent peptide is terminated with the 'tag peptide' encoded by the tmRNA and targeted for degradation. The ribosome is freed to recommence translation, which seems to be the essential function of trans-translation.</text>
</comment>
<dbReference type="KEGG" id="pspc:Strain318_001848"/>
<keyword evidence="6" id="KW-1185">Reference proteome</keyword>
<evidence type="ECO:0000313" key="5">
    <source>
        <dbReference type="EMBL" id="WKW16578.1"/>
    </source>
</evidence>
<keyword evidence="1 3" id="KW-0963">Cytoplasm</keyword>
<dbReference type="PANTHER" id="PTHR30308">
    <property type="entry name" value="TMRNA-BINDING COMPONENT OF TRANS-TRANSLATION TAGGING COMPLEX"/>
    <property type="match status" value="1"/>
</dbReference>
<reference evidence="5" key="1">
    <citation type="submission" date="2023-07" db="EMBL/GenBank/DDBJ databases">
        <authorList>
            <person name="Haufschild T."/>
            <person name="Kallscheuer N."/>
            <person name="Hammer J."/>
            <person name="Kohn T."/>
            <person name="Kabuu M."/>
            <person name="Jogler M."/>
            <person name="Wohfarth N."/>
            <person name="Heuer A."/>
            <person name="Rohde M."/>
            <person name="van Teeseling M.C.F."/>
            <person name="Jogler C."/>
        </authorList>
    </citation>
    <scope>NUCLEOTIDE SEQUENCE</scope>
    <source>
        <strain evidence="4">Strain 138</strain>
        <strain evidence="5">Strain 318</strain>
    </source>
</reference>
<dbReference type="GO" id="GO:0005829">
    <property type="term" value="C:cytosol"/>
    <property type="evidence" value="ECO:0007669"/>
    <property type="project" value="TreeGrafter"/>
</dbReference>
<evidence type="ECO:0000313" key="4">
    <source>
        <dbReference type="EMBL" id="WKW13670.1"/>
    </source>
</evidence>
<evidence type="ECO:0000256" key="1">
    <source>
        <dbReference type="ARBA" id="ARBA00022490"/>
    </source>
</evidence>
<protein>
    <recommendedName>
        <fullName evidence="3">SsrA-binding protein</fullName>
    </recommendedName>
    <alternativeName>
        <fullName evidence="3">Small protein B</fullName>
    </alternativeName>
</protein>
<dbReference type="GO" id="GO:0003723">
    <property type="term" value="F:RNA binding"/>
    <property type="evidence" value="ECO:0007669"/>
    <property type="project" value="UniProtKB-UniRule"/>
</dbReference>
<dbReference type="NCBIfam" id="NF003843">
    <property type="entry name" value="PRK05422.1"/>
    <property type="match status" value="1"/>
</dbReference>
<dbReference type="InterPro" id="IPR000037">
    <property type="entry name" value="SsrA-bd_prot"/>
</dbReference>
<dbReference type="EMBL" id="CP130613">
    <property type="protein sequence ID" value="WKW16578.1"/>
    <property type="molecule type" value="Genomic_DNA"/>
</dbReference>
<proteinExistence type="inferred from homology"/>
<dbReference type="CDD" id="cd09294">
    <property type="entry name" value="SmpB"/>
    <property type="match status" value="1"/>
</dbReference>
<sequence>MVPIARNKRARHDYEILDTWECGLVLTGTEVKALRDGKAQITDAYGIVKDGEVWLLNAHIAPYERGNIWNHEPTRTRKLLLHQKEIRQLIGAVERKGLTLVALDLYFKHGRAKLKLGLARGKKLHDKRADLKERDDAREVQRALRSNR</sequence>
<keyword evidence="2 3" id="KW-0694">RNA-binding</keyword>
<gene>
    <name evidence="3 5" type="primary">smpB</name>
    <name evidence="4" type="ORF">Strain138_001849</name>
    <name evidence="5" type="ORF">Strain318_001848</name>
</gene>
<accession>A0AA49K3E6</accession>
<evidence type="ECO:0000256" key="3">
    <source>
        <dbReference type="HAMAP-Rule" id="MF_00023"/>
    </source>
</evidence>
<accession>A0AA49JXF6</accession>
<dbReference type="SUPFAM" id="SSF74982">
    <property type="entry name" value="Small protein B (SmpB)"/>
    <property type="match status" value="1"/>
</dbReference>
<dbReference type="NCBIfam" id="TIGR00086">
    <property type="entry name" value="smpB"/>
    <property type="match status" value="1"/>
</dbReference>
<evidence type="ECO:0000313" key="6">
    <source>
        <dbReference type="Proteomes" id="UP001229955"/>
    </source>
</evidence>
<organism evidence="5 6">
    <name type="scientific">Pseudogemmatithrix spongiicola</name>
    <dbReference type="NCBI Taxonomy" id="3062599"/>
    <lineage>
        <taxon>Bacteria</taxon>
        <taxon>Pseudomonadati</taxon>
        <taxon>Gemmatimonadota</taxon>
        <taxon>Gemmatimonadia</taxon>
        <taxon>Gemmatimonadales</taxon>
        <taxon>Gemmatimonadaceae</taxon>
        <taxon>Pseudogemmatithrix</taxon>
    </lineage>
</organism>
<dbReference type="Proteomes" id="UP001229955">
    <property type="component" value="Chromosome"/>
</dbReference>
<dbReference type="GO" id="GO:0070930">
    <property type="term" value="P:trans-translation-dependent protein tagging"/>
    <property type="evidence" value="ECO:0007669"/>
    <property type="project" value="TreeGrafter"/>
</dbReference>
<dbReference type="PANTHER" id="PTHR30308:SF2">
    <property type="entry name" value="SSRA-BINDING PROTEIN"/>
    <property type="match status" value="1"/>
</dbReference>
<comment type="similarity">
    <text evidence="3">Belongs to the SmpB family.</text>
</comment>
<dbReference type="Gene3D" id="2.40.280.10">
    <property type="match status" value="1"/>
</dbReference>
<dbReference type="Pfam" id="PF01668">
    <property type="entry name" value="SmpB"/>
    <property type="match status" value="1"/>
</dbReference>
<dbReference type="GO" id="GO:0070929">
    <property type="term" value="P:trans-translation"/>
    <property type="evidence" value="ECO:0007669"/>
    <property type="project" value="UniProtKB-UniRule"/>
</dbReference>
<dbReference type="InterPro" id="IPR023620">
    <property type="entry name" value="SmpB"/>
</dbReference>
<name>A0AA49K3E6_9BACT</name>
<dbReference type="AlphaFoldDB" id="A0AA49K3E6"/>
<dbReference type="InterPro" id="IPR020081">
    <property type="entry name" value="SsrA-bd_prot_CS"/>
</dbReference>
<dbReference type="PROSITE" id="PS01317">
    <property type="entry name" value="SSRP"/>
    <property type="match status" value="1"/>
</dbReference>
<comment type="subcellular location">
    <subcellularLocation>
        <location evidence="3">Cytoplasm</location>
    </subcellularLocation>
    <text evidence="3">The tmRNA-SmpB complex associates with stalled 70S ribosomes.</text>
</comment>
<dbReference type="EMBL" id="CP130612">
    <property type="protein sequence ID" value="WKW13670.1"/>
    <property type="molecule type" value="Genomic_DNA"/>
</dbReference>
<evidence type="ECO:0000256" key="2">
    <source>
        <dbReference type="ARBA" id="ARBA00022884"/>
    </source>
</evidence>
<dbReference type="HAMAP" id="MF_00023">
    <property type="entry name" value="SmpB"/>
    <property type="match status" value="1"/>
</dbReference>